<dbReference type="Proteomes" id="UP000363590">
    <property type="component" value="Chromosome"/>
</dbReference>
<name>A0A5P9XU50_ACITH</name>
<gene>
    <name evidence="1" type="ORF">GCD22_03067</name>
</gene>
<proteinExistence type="predicted"/>
<dbReference type="PANTHER" id="PTHR40266:SF2">
    <property type="entry name" value="TOXIN HIGB-1"/>
    <property type="match status" value="1"/>
</dbReference>
<protein>
    <submittedName>
        <fullName evidence="1">Uncharacterized protein</fullName>
    </submittedName>
</protein>
<dbReference type="KEGG" id="atx:GCD22_03067"/>
<evidence type="ECO:0000313" key="1">
    <source>
        <dbReference type="EMBL" id="QFX97180.1"/>
    </source>
</evidence>
<sequence length="83" mass="9460">MRQFYETGSKAGIIADHAKRLSLLLVRLDAARQPQDMDLPGTRLHPLKGDMDGFWAVWVSGNWRLTFCFTGSDADDVDYVDYH</sequence>
<evidence type="ECO:0000313" key="2">
    <source>
        <dbReference type="Proteomes" id="UP000363590"/>
    </source>
</evidence>
<organism evidence="1 2">
    <name type="scientific">Acidithiobacillus thiooxidans ATCC 19377</name>
    <dbReference type="NCBI Taxonomy" id="637390"/>
    <lineage>
        <taxon>Bacteria</taxon>
        <taxon>Pseudomonadati</taxon>
        <taxon>Pseudomonadota</taxon>
        <taxon>Acidithiobacillia</taxon>
        <taxon>Acidithiobacillales</taxon>
        <taxon>Acidithiobacillaceae</taxon>
        <taxon>Acidithiobacillus</taxon>
    </lineage>
</organism>
<dbReference type="PANTHER" id="PTHR40266">
    <property type="entry name" value="TOXIN HIGB-1"/>
    <property type="match status" value="1"/>
</dbReference>
<accession>A0A5P9XU50</accession>
<dbReference type="AlphaFoldDB" id="A0A5P9XU50"/>
<dbReference type="InterPro" id="IPR035093">
    <property type="entry name" value="RelE/ParE_toxin_dom_sf"/>
</dbReference>
<dbReference type="SUPFAM" id="SSF143011">
    <property type="entry name" value="RelE-like"/>
    <property type="match status" value="1"/>
</dbReference>
<dbReference type="InterPro" id="IPR007711">
    <property type="entry name" value="HigB-1"/>
</dbReference>
<dbReference type="Gene3D" id="3.30.2310.20">
    <property type="entry name" value="RelE-like"/>
    <property type="match status" value="1"/>
</dbReference>
<reference evidence="1 2" key="1">
    <citation type="submission" date="2019-10" db="EMBL/GenBank/DDBJ databases">
        <authorList>
            <person name="Wang R."/>
        </authorList>
    </citation>
    <scope>NUCLEOTIDE SEQUENCE [LARGE SCALE GENOMIC DNA]</scope>
    <source>
        <strain evidence="1 2">ATCC 19377</strain>
    </source>
</reference>
<dbReference type="EMBL" id="CP045571">
    <property type="protein sequence ID" value="QFX97180.1"/>
    <property type="molecule type" value="Genomic_DNA"/>
</dbReference>
<dbReference type="Pfam" id="PF05015">
    <property type="entry name" value="HigB-like_toxin"/>
    <property type="match status" value="1"/>
</dbReference>